<reference evidence="2" key="1">
    <citation type="submission" date="2022-04" db="EMBL/GenBank/DDBJ databases">
        <title>Roseomonas acroporae sp. nov., isolated from coral Acropora digitifera.</title>
        <authorList>
            <person name="Sun H."/>
        </authorList>
    </citation>
    <scope>NUCLEOTIDE SEQUENCE</scope>
    <source>
        <strain evidence="2">NAR14</strain>
    </source>
</reference>
<sequence length="785" mass="88717">MVNSNRYGQRASRVTRTAPGGSGGGRGGRAGPAAGGGGFEEPRKPRPEKPKTMHRSRGQLATVYAPGALFTWEGGIGACMSVPLRNDPADIDGITQQRIYEQIAEFIMSWRQRATAAENLNHEVRIEQTVDRRVISNGELRLGQDSFSFVKATRMGFVPFPLAFACRRCGFHRKCTDVNRAEEEAMNFRRACPEPGGPGACADDWEQIDVVQVHWSGAVEPLTPETRMWDHARTVVSFDACETCGEKRFRLKRPTASFSDWYFECVSCKTWRQILQKDDYTLRLIGPGIETGATRQVEVNMEPVSYRASAAFYPQADRILVYRDSTHLDKLRHGSEAELHRFLGERYGYPGADLDDAERERLLQKLERGHEWTDYQNNKALLDMIAPNPQFPQAQKDSLRATISRWEGIWEKEVFTNRDRGSPALRARVDERMNYVRRFDPIRLAVEHKTLEDGTLLSNLTVGGKPLSVDLAVPESDPFLLPDQVRNDAQALRSMQTEVRRRLDYLGIERMRLIRELDVCEFTFGFTRTESGPIVVRDKNGRVAMPVRLNLFDRPGEAGHPVYCIKQANEAFYVKLKEDAVLRWLAANGMAVDLGNPAIRLGGKLIEDFPHLSFTRFLDDYRLPQRSPRAAYPYVFTLIHTIAHQMIEVMSELSGLDLGSFSEHLFVPDLAFIIYRRGTTMDLGNLSSMWRNYGNRETGNTVLNRLVERESLRCGSESVCMRKGGACPDCVLIPETSCVTRNELLSRSVLVGRGVPTWDQDTRSLVGFYDVVAEMAWTSPRGVEG</sequence>
<feature type="compositionally biased region" description="Gly residues" evidence="1">
    <location>
        <begin position="20"/>
        <end position="39"/>
    </location>
</feature>
<dbReference type="EMBL" id="JALPRX010000112">
    <property type="protein sequence ID" value="MCK8787230.1"/>
    <property type="molecule type" value="Genomic_DNA"/>
</dbReference>
<protein>
    <submittedName>
        <fullName evidence="2">Uncharacterized protein</fullName>
    </submittedName>
</protein>
<evidence type="ECO:0000256" key="1">
    <source>
        <dbReference type="SAM" id="MobiDB-lite"/>
    </source>
</evidence>
<feature type="region of interest" description="Disordered" evidence="1">
    <location>
        <begin position="1"/>
        <end position="58"/>
    </location>
</feature>
<dbReference type="RefSeq" id="WP_248669285.1">
    <property type="nucleotide sequence ID" value="NZ_JALPRX010000112.1"/>
</dbReference>
<comment type="caution">
    <text evidence="2">The sequence shown here is derived from an EMBL/GenBank/DDBJ whole genome shotgun (WGS) entry which is preliminary data.</text>
</comment>
<dbReference type="Proteomes" id="UP001139516">
    <property type="component" value="Unassembled WGS sequence"/>
</dbReference>
<dbReference type="AlphaFoldDB" id="A0A9X2BZN0"/>
<evidence type="ECO:0000313" key="3">
    <source>
        <dbReference type="Proteomes" id="UP001139516"/>
    </source>
</evidence>
<evidence type="ECO:0000313" key="2">
    <source>
        <dbReference type="EMBL" id="MCK8787230.1"/>
    </source>
</evidence>
<feature type="compositionally biased region" description="Polar residues" evidence="1">
    <location>
        <begin position="1"/>
        <end position="15"/>
    </location>
</feature>
<gene>
    <name evidence="2" type="ORF">M0638_22920</name>
</gene>
<accession>A0A9X2BZN0</accession>
<feature type="compositionally biased region" description="Basic and acidic residues" evidence="1">
    <location>
        <begin position="40"/>
        <end position="51"/>
    </location>
</feature>
<name>A0A9X2BZN0_9PROT</name>
<proteinExistence type="predicted"/>
<organism evidence="2 3">
    <name type="scientific">Roseomonas acroporae</name>
    <dbReference type="NCBI Taxonomy" id="2937791"/>
    <lineage>
        <taxon>Bacteria</taxon>
        <taxon>Pseudomonadati</taxon>
        <taxon>Pseudomonadota</taxon>
        <taxon>Alphaproteobacteria</taxon>
        <taxon>Acetobacterales</taxon>
        <taxon>Roseomonadaceae</taxon>
        <taxon>Roseomonas</taxon>
    </lineage>
</organism>
<keyword evidence="3" id="KW-1185">Reference proteome</keyword>